<feature type="domain" description="Myb-like" evidence="14">
    <location>
        <begin position="8"/>
        <end position="55"/>
    </location>
</feature>
<evidence type="ECO:0000256" key="2">
    <source>
        <dbReference type="ARBA" id="ARBA00004589"/>
    </source>
</evidence>
<dbReference type="EC" id="2.4.1.-" evidence="12"/>
<proteinExistence type="inferred from homology"/>
<dbReference type="PANTHER" id="PTHR31468:SF4">
    <property type="entry name" value="1,3-BETA-GLUCANOSYLTRANSFERASE GAS3-RELATED"/>
    <property type="match status" value="1"/>
</dbReference>
<feature type="domain" description="HTH myb-type" evidence="15">
    <location>
        <begin position="7"/>
        <end position="59"/>
    </location>
</feature>
<evidence type="ECO:0000256" key="3">
    <source>
        <dbReference type="ARBA" id="ARBA00007528"/>
    </source>
</evidence>
<dbReference type="SMART" id="SM00717">
    <property type="entry name" value="SANT"/>
    <property type="match status" value="2"/>
</dbReference>
<comment type="similarity">
    <text evidence="3 12">Belongs to the glycosyl hydrolase 72 family.</text>
</comment>
<dbReference type="PANTHER" id="PTHR31468">
    <property type="entry name" value="1,3-BETA-GLUCANOSYLTRANSFERASE GAS1"/>
    <property type="match status" value="1"/>
</dbReference>
<keyword evidence="9" id="KW-0325">Glycoprotein</keyword>
<keyword evidence="11" id="KW-0961">Cell wall biogenesis/degradation</keyword>
<evidence type="ECO:0000256" key="12">
    <source>
        <dbReference type="RuleBase" id="RU361209"/>
    </source>
</evidence>
<gene>
    <name evidence="16" type="ORF">RI543_004621</name>
</gene>
<dbReference type="GO" id="GO:0016740">
    <property type="term" value="F:transferase activity"/>
    <property type="evidence" value="ECO:0007669"/>
    <property type="project" value="UniProtKB-KW"/>
</dbReference>
<dbReference type="Pfam" id="PF13921">
    <property type="entry name" value="Myb_DNA-bind_6"/>
    <property type="match status" value="1"/>
</dbReference>
<keyword evidence="5 12" id="KW-0808">Transferase</keyword>
<dbReference type="InterPro" id="IPR004886">
    <property type="entry name" value="Glucanosyltransferase"/>
</dbReference>
<dbReference type="InterPro" id="IPR047240">
    <property type="entry name" value="SANT_CDC5L_II"/>
</dbReference>
<comment type="subcellular location">
    <subcellularLocation>
        <location evidence="1">Cell envelope</location>
    </subcellularLocation>
    <subcellularLocation>
        <location evidence="12">Cell membrane</location>
        <topology evidence="12">Lipid-anchor</topology>
        <topology evidence="12">GPI-anchor</topology>
    </subcellularLocation>
    <subcellularLocation>
        <location evidence="2">Membrane</location>
        <topology evidence="2">Lipid-anchor</topology>
        <topology evidence="2">GPI-anchor</topology>
    </subcellularLocation>
</comment>
<accession>A0AAN7WLL4</accession>
<feature type="region of interest" description="Disordered" evidence="13">
    <location>
        <begin position="261"/>
        <end position="292"/>
    </location>
</feature>
<dbReference type="PROSITE" id="PS50090">
    <property type="entry name" value="MYB_LIKE"/>
    <property type="match status" value="2"/>
</dbReference>
<evidence type="ECO:0000256" key="11">
    <source>
        <dbReference type="ARBA" id="ARBA00023316"/>
    </source>
</evidence>
<dbReference type="EMBL" id="JAWIZZ010000056">
    <property type="protein sequence ID" value="KAK5774087.1"/>
    <property type="molecule type" value="Genomic_DNA"/>
</dbReference>
<keyword evidence="6" id="KW-0732">Signal</keyword>
<feature type="compositionally biased region" description="Low complexity" evidence="13">
    <location>
        <begin position="1065"/>
        <end position="1091"/>
    </location>
</feature>
<dbReference type="CDD" id="cd00167">
    <property type="entry name" value="SANT"/>
    <property type="match status" value="1"/>
</dbReference>
<evidence type="ECO:0000313" key="16">
    <source>
        <dbReference type="EMBL" id="KAK5774087.1"/>
    </source>
</evidence>
<dbReference type="Pfam" id="PF03198">
    <property type="entry name" value="Glyco_hydro_72"/>
    <property type="match status" value="1"/>
</dbReference>
<dbReference type="GO" id="GO:0098552">
    <property type="term" value="C:side of membrane"/>
    <property type="evidence" value="ECO:0007669"/>
    <property type="project" value="UniProtKB-KW"/>
</dbReference>
<comment type="caution">
    <text evidence="16">The sequence shown here is derived from an EMBL/GenBank/DDBJ whole genome shotgun (WGS) entry which is preliminary data.</text>
</comment>
<evidence type="ECO:0000256" key="13">
    <source>
        <dbReference type="SAM" id="MobiDB-lite"/>
    </source>
</evidence>
<feature type="compositionally biased region" description="Basic and acidic residues" evidence="13">
    <location>
        <begin position="261"/>
        <end position="272"/>
    </location>
</feature>
<evidence type="ECO:0000256" key="6">
    <source>
        <dbReference type="ARBA" id="ARBA00022729"/>
    </source>
</evidence>
<evidence type="ECO:0000256" key="4">
    <source>
        <dbReference type="ARBA" id="ARBA00022622"/>
    </source>
</evidence>
<evidence type="ECO:0000256" key="1">
    <source>
        <dbReference type="ARBA" id="ARBA00004196"/>
    </source>
</evidence>
<dbReference type="CDD" id="cd11659">
    <property type="entry name" value="SANT_CDC5_II"/>
    <property type="match status" value="1"/>
</dbReference>
<keyword evidence="8" id="KW-1015">Disulfide bond</keyword>
<sequence>MVAPVYVKGGVWSNLEDQILKAAVSKYGTHQWSKIASLLHKKSSRQCEIRWNEYLKPSLNFNQFSKDEDLKLLSLARRLPNQWRTISTLMNRPAQTCIERYYKLMLNNGGSANDKQLKQETTHLPSTTLKIGEINPQAETQVAIPDKDVLDDEEREMLAEAQARLLATQGKKAQRKVRERMLEESKRIAFLQRRRELKQSGISTKMKHGKKKYSSEINYNLEIPYEQEPLPGIYDTSMEIERSIKELVKFENMIERKGLREKETKEANEEITKKKRKKDNKERNESKTEQSISTIHPKIMTREKLILSKPEARDIAPNSTLISDKQNEVINNKQIGSILDHKQDNDNIPDETRDFSILKEDEPLNVTIHHDTEFDKFMRKRQLIQLFTMLPPPKNDYELVISDEENDNNIAEEDRGKESNEEEVQKEGTDEHVNKNRSDTKEEYSNDKIVVPLTSMIHENLPVASFKIDPKDDYDIMYNKILLKSMKQEDYEITPEEYLNYMNVEEEIKKLIAKDGSKKLSSYLKEINDTLNDSNFTDVVKLQKDIVDKREQIKMLQSNLSYIEPLIKQNNYISKELCTNKLPYLQRLQKEYFVKYRIYRNRSRILLSLLSISPIFVEAMLPIHVKSFRFIQPASPDNNPEKNEVFFVKGIDYQPGGSSGYDSSSDQDVLSDPDICARDVFAFQQLGINTIRIYSVNPDLNHDKCMTILNDAGIYVILGVNSGNYGENLNRADPKGSYNAEYLTRVFKMIEAFKDYPNLIGFFSGNEVINNESNYAETVPPYIRAVQRDMKQYIAKHSNRSIPVGYSAADNTDLRLATFKYLQCNSFDGKTINKALDESRSDFYGLNSYQWCSGTSNWQSSGFNVLNSTFSDAVIPVIFSEYGCNKNIPRTFDEVTDAIYTNKGLEKVFSGGLVYEYAEEANNYGLVKIDDDNGSITYKQDFVNLKDRLAKVNTSIIYEDTLANNTIYKCDSSEILKIYPNFGVSNFTIPVQSKEIADLINNGVKNATVGKILSSSNYTVPTTLKYTVKNQDGDTINAAIVYKSANTINELNADITTTLTFSSSQSKTSTSVSSTSSSSIKTSSTKSSSSKSKGEAVSMNLPTSFIQSGIFTMILSLLL</sequence>
<protein>
    <recommendedName>
        <fullName evidence="12">1,3-beta-glucanosyltransferase</fullName>
        <ecNumber evidence="12">2.4.1.-</ecNumber>
    </recommendedName>
</protein>
<dbReference type="GO" id="GO:0005886">
    <property type="term" value="C:plasma membrane"/>
    <property type="evidence" value="ECO:0007669"/>
    <property type="project" value="UniProtKB-SubCell"/>
</dbReference>
<evidence type="ECO:0000259" key="14">
    <source>
        <dbReference type="PROSITE" id="PS50090"/>
    </source>
</evidence>
<evidence type="ECO:0000256" key="8">
    <source>
        <dbReference type="ARBA" id="ARBA00023157"/>
    </source>
</evidence>
<evidence type="ECO:0000259" key="15">
    <source>
        <dbReference type="PROSITE" id="PS51294"/>
    </source>
</evidence>
<feature type="compositionally biased region" description="Basic and acidic residues" evidence="13">
    <location>
        <begin position="279"/>
        <end position="288"/>
    </location>
</feature>
<keyword evidence="7 12" id="KW-0472">Membrane</keyword>
<feature type="compositionally biased region" description="Basic and acidic residues" evidence="13">
    <location>
        <begin position="412"/>
        <end position="444"/>
    </location>
</feature>
<dbReference type="Gene3D" id="1.10.10.60">
    <property type="entry name" value="Homeodomain-like"/>
    <property type="match status" value="2"/>
</dbReference>
<keyword evidence="17" id="KW-1185">Reference proteome</keyword>
<dbReference type="GO" id="GO:0031505">
    <property type="term" value="P:fungal-type cell wall organization"/>
    <property type="evidence" value="ECO:0007669"/>
    <property type="project" value="TreeGrafter"/>
</dbReference>
<organism evidence="16 17">
    <name type="scientific">Arxiozyma heterogenica</name>
    <dbReference type="NCBI Taxonomy" id="278026"/>
    <lineage>
        <taxon>Eukaryota</taxon>
        <taxon>Fungi</taxon>
        <taxon>Dikarya</taxon>
        <taxon>Ascomycota</taxon>
        <taxon>Saccharomycotina</taxon>
        <taxon>Saccharomycetes</taxon>
        <taxon>Saccharomycetales</taxon>
        <taxon>Saccharomycetaceae</taxon>
        <taxon>Arxiozyma</taxon>
    </lineage>
</organism>
<dbReference type="AlphaFoldDB" id="A0AAN7WLL4"/>
<comment type="function">
    <text evidence="12">Splits internally a 1,3-beta-glucan molecule and transfers the newly generated reducing end (the donor) to the non-reducing end of another 1,3-beta-glucan molecule (the acceptor) forming a 1,3-beta linkage, resulting in the elongation of 1,3-beta-glucan chains in the cell wall.</text>
</comment>
<dbReference type="GO" id="GO:0071970">
    <property type="term" value="P:fungal-type cell wall (1-&gt;3)-beta-D-glucan biosynthetic process"/>
    <property type="evidence" value="ECO:0007669"/>
    <property type="project" value="TreeGrafter"/>
</dbReference>
<feature type="domain" description="Myb-like" evidence="14">
    <location>
        <begin position="56"/>
        <end position="105"/>
    </location>
</feature>
<dbReference type="SUPFAM" id="SSF51445">
    <property type="entry name" value="(Trans)glycosidases"/>
    <property type="match status" value="1"/>
</dbReference>
<dbReference type="GO" id="GO:0009277">
    <property type="term" value="C:fungal-type cell wall"/>
    <property type="evidence" value="ECO:0007669"/>
    <property type="project" value="UniProtKB-ARBA"/>
</dbReference>
<feature type="region of interest" description="Disordered" evidence="13">
    <location>
        <begin position="403"/>
        <end position="444"/>
    </location>
</feature>
<dbReference type="InterPro" id="IPR017930">
    <property type="entry name" value="Myb_dom"/>
</dbReference>
<evidence type="ECO:0000313" key="17">
    <source>
        <dbReference type="Proteomes" id="UP001306508"/>
    </source>
</evidence>
<dbReference type="InterPro" id="IPR017853">
    <property type="entry name" value="GH"/>
</dbReference>
<evidence type="ECO:0000256" key="9">
    <source>
        <dbReference type="ARBA" id="ARBA00023180"/>
    </source>
</evidence>
<evidence type="ECO:0000256" key="5">
    <source>
        <dbReference type="ARBA" id="ARBA00022679"/>
    </source>
</evidence>
<dbReference type="Gene3D" id="3.20.20.80">
    <property type="entry name" value="Glycosidases"/>
    <property type="match status" value="1"/>
</dbReference>
<evidence type="ECO:0000256" key="10">
    <source>
        <dbReference type="ARBA" id="ARBA00023288"/>
    </source>
</evidence>
<keyword evidence="4 12" id="KW-0336">GPI-anchor</keyword>
<dbReference type="InterPro" id="IPR009057">
    <property type="entry name" value="Homeodomain-like_sf"/>
</dbReference>
<reference evidence="17" key="1">
    <citation type="submission" date="2023-07" db="EMBL/GenBank/DDBJ databases">
        <title>A draft genome of Kazachstania heterogenica Y-27499.</title>
        <authorList>
            <person name="Donic C."/>
            <person name="Kralova J.S."/>
            <person name="Fidel L."/>
            <person name="Ben-Dor S."/>
            <person name="Jung S."/>
        </authorList>
    </citation>
    <scope>NUCLEOTIDE SEQUENCE [LARGE SCALE GENOMIC DNA]</scope>
    <source>
        <strain evidence="17">Y27499</strain>
    </source>
</reference>
<name>A0AAN7WLL4_9SACH</name>
<dbReference type="PROSITE" id="PS51294">
    <property type="entry name" value="HTH_MYB"/>
    <property type="match status" value="1"/>
</dbReference>
<dbReference type="FunFam" id="3.20.20.80:FF:000032">
    <property type="entry name" value="1,3-beta-glucanosyltransferase"/>
    <property type="match status" value="1"/>
</dbReference>
<keyword evidence="10 12" id="KW-0449">Lipoprotein</keyword>
<feature type="region of interest" description="Disordered" evidence="13">
    <location>
        <begin position="1065"/>
        <end position="1095"/>
    </location>
</feature>
<evidence type="ECO:0000256" key="7">
    <source>
        <dbReference type="ARBA" id="ARBA00023136"/>
    </source>
</evidence>
<dbReference type="Proteomes" id="UP001306508">
    <property type="component" value="Unassembled WGS sequence"/>
</dbReference>
<dbReference type="SUPFAM" id="SSF46689">
    <property type="entry name" value="Homeodomain-like"/>
    <property type="match status" value="1"/>
</dbReference>
<dbReference type="InterPro" id="IPR001005">
    <property type="entry name" value="SANT/Myb"/>
</dbReference>